<keyword evidence="1" id="KW-0812">Transmembrane</keyword>
<evidence type="ECO:0008006" key="4">
    <source>
        <dbReference type="Google" id="ProtNLM"/>
    </source>
</evidence>
<reference evidence="2 3" key="1">
    <citation type="submission" date="2020-02" db="EMBL/GenBank/DDBJ databases">
        <title>Genome sequences of Thiorhodococcus mannitoliphagus and Thiorhodococcus minor, purple sulfur photosynthetic bacteria in the gammaproteobacterial family, Chromatiaceae.</title>
        <authorList>
            <person name="Aviles F.A."/>
            <person name="Meyer T.E."/>
            <person name="Kyndt J.A."/>
        </authorList>
    </citation>
    <scope>NUCLEOTIDE SEQUENCE [LARGE SCALE GENOMIC DNA]</scope>
    <source>
        <strain evidence="2 3">DSM 11518</strain>
    </source>
</reference>
<comment type="caution">
    <text evidence="2">The sequence shown here is derived from an EMBL/GenBank/DDBJ whole genome shotgun (WGS) entry which is preliminary data.</text>
</comment>
<evidence type="ECO:0000256" key="1">
    <source>
        <dbReference type="SAM" id="Phobius"/>
    </source>
</evidence>
<name>A0A6M0JZG9_9GAMM</name>
<protein>
    <recommendedName>
        <fullName evidence="4">Antitermination protein NusG</fullName>
    </recommendedName>
</protein>
<keyword evidence="1" id="KW-1133">Transmembrane helix</keyword>
<keyword evidence="1" id="KW-0472">Membrane</keyword>
<feature type="transmembrane region" description="Helical" evidence="1">
    <location>
        <begin position="44"/>
        <end position="65"/>
    </location>
</feature>
<proteinExistence type="predicted"/>
<keyword evidence="3" id="KW-1185">Reference proteome</keyword>
<organism evidence="2 3">
    <name type="scientific">Thiorhodococcus minor</name>
    <dbReference type="NCBI Taxonomy" id="57489"/>
    <lineage>
        <taxon>Bacteria</taxon>
        <taxon>Pseudomonadati</taxon>
        <taxon>Pseudomonadota</taxon>
        <taxon>Gammaproteobacteria</taxon>
        <taxon>Chromatiales</taxon>
        <taxon>Chromatiaceae</taxon>
        <taxon>Thiorhodococcus</taxon>
    </lineage>
</organism>
<gene>
    <name evidence="2" type="ORF">G3446_07560</name>
</gene>
<sequence>MIGKLALTLLVLLGAYAVLRARWRSEHAVPASGEAPRPLLPRGAVRVAAAVVIGIMVGGSALAILDGWLERREVVQVQVVNANTGAVSTYRAHRGDVGGRQIRTLDGREIRLADVERMIVLPADKTATP</sequence>
<dbReference type="EMBL" id="JAAIJQ010000016">
    <property type="protein sequence ID" value="NEV61747.1"/>
    <property type="molecule type" value="Genomic_DNA"/>
</dbReference>
<dbReference type="AlphaFoldDB" id="A0A6M0JZG9"/>
<dbReference type="RefSeq" id="WP_164452218.1">
    <property type="nucleotide sequence ID" value="NZ_JAAIJQ010000016.1"/>
</dbReference>
<evidence type="ECO:0000313" key="2">
    <source>
        <dbReference type="EMBL" id="NEV61747.1"/>
    </source>
</evidence>
<accession>A0A6M0JZG9</accession>
<dbReference type="Proteomes" id="UP000483379">
    <property type="component" value="Unassembled WGS sequence"/>
</dbReference>
<evidence type="ECO:0000313" key="3">
    <source>
        <dbReference type="Proteomes" id="UP000483379"/>
    </source>
</evidence>